<sequence length="597" mass="67453">MSFPIELYRSAREVPARMMPPPIPRPSHRHGAPSGPWPYLDLDSEEYPVQLANPQKPLITGSGKSDWSKYPQSLYPNWTPAQQKKSGISKVINGGDTHVSRESCTIHHVNVLANGIFTPDADHVVTDDTKEEYWKELLDELPDEVRLRALFVDSLSGPVLQMLGTRYNVEPFFFSSSLNWIPARYQEAVGEGDHITLTLTFIRSMQNPTTVPPSPTSGYAPSFRTLQSADQVIDTQAPLVLSSSDHILLPDILAIHMIRSPNRSTIISYHPPHIHRTTSAHALRTRLLAAGQSVYWNKIFTKTISSDPTFVLLALLWYPLYAFDEALESLYNHICSLEARVMATTDMTLTQQLHVVRANLLHYASLLEDFRKSVAFVAETHNPVLEHASDVRSAEVIATAKELMRKESSHLLDEIARLEQNRSMQDNRLKNVMNLAFSSVNLEDSRRMQKLTEATVRDSAAMKQISYLTMFFLPASLAASIYGMNVKEINPGTYGTLPHYFALTVPLTAVTIWAIMAFQYRKKDPSSLIHEDEESTSVWSKFSWPLHAFRKAFRKGFRRTATKATTFSRPNSTRMSRRNSARMSRPNSKALEPIMIA</sequence>
<keyword evidence="8" id="KW-0175">Coiled coil</keyword>
<evidence type="ECO:0000256" key="8">
    <source>
        <dbReference type="SAM" id="Coils"/>
    </source>
</evidence>
<keyword evidence="6 10" id="KW-1133">Transmembrane helix</keyword>
<evidence type="ECO:0000256" key="5">
    <source>
        <dbReference type="ARBA" id="ARBA00022692"/>
    </source>
</evidence>
<dbReference type="InterPro" id="IPR002523">
    <property type="entry name" value="MgTranspt_CorA/ZnTranspt_ZntB"/>
</dbReference>
<dbReference type="GO" id="GO:0050897">
    <property type="term" value="F:cobalt ion binding"/>
    <property type="evidence" value="ECO:0007669"/>
    <property type="project" value="TreeGrafter"/>
</dbReference>
<dbReference type="Proteomes" id="UP001215280">
    <property type="component" value="Unassembled WGS sequence"/>
</dbReference>
<organism evidence="11 12">
    <name type="scientific">Mycena maculata</name>
    <dbReference type="NCBI Taxonomy" id="230809"/>
    <lineage>
        <taxon>Eukaryota</taxon>
        <taxon>Fungi</taxon>
        <taxon>Dikarya</taxon>
        <taxon>Basidiomycota</taxon>
        <taxon>Agaricomycotina</taxon>
        <taxon>Agaricomycetes</taxon>
        <taxon>Agaricomycetidae</taxon>
        <taxon>Agaricales</taxon>
        <taxon>Marasmiineae</taxon>
        <taxon>Mycenaceae</taxon>
        <taxon>Mycena</taxon>
    </lineage>
</organism>
<keyword evidence="4" id="KW-1003">Cell membrane</keyword>
<keyword evidence="5 10" id="KW-0812">Transmembrane</keyword>
<feature type="transmembrane region" description="Helical" evidence="10">
    <location>
        <begin position="497"/>
        <end position="518"/>
    </location>
</feature>
<protein>
    <submittedName>
        <fullName evidence="11">Uncharacterized protein</fullName>
    </submittedName>
</protein>
<dbReference type="Pfam" id="PF01544">
    <property type="entry name" value="CorA"/>
    <property type="match status" value="1"/>
</dbReference>
<dbReference type="SUPFAM" id="SSF143865">
    <property type="entry name" value="CorA soluble domain-like"/>
    <property type="match status" value="1"/>
</dbReference>
<dbReference type="GO" id="GO:0000287">
    <property type="term" value="F:magnesium ion binding"/>
    <property type="evidence" value="ECO:0007669"/>
    <property type="project" value="TreeGrafter"/>
</dbReference>
<evidence type="ECO:0000256" key="2">
    <source>
        <dbReference type="ARBA" id="ARBA00009765"/>
    </source>
</evidence>
<keyword evidence="12" id="KW-1185">Reference proteome</keyword>
<evidence type="ECO:0000256" key="3">
    <source>
        <dbReference type="ARBA" id="ARBA00022448"/>
    </source>
</evidence>
<dbReference type="InterPro" id="IPR045861">
    <property type="entry name" value="CorA_cytoplasmic_dom"/>
</dbReference>
<dbReference type="AlphaFoldDB" id="A0AAD7HA48"/>
<feature type="region of interest" description="Disordered" evidence="9">
    <location>
        <begin position="567"/>
        <end position="586"/>
    </location>
</feature>
<evidence type="ECO:0000256" key="4">
    <source>
        <dbReference type="ARBA" id="ARBA00022475"/>
    </source>
</evidence>
<dbReference type="EMBL" id="JARJLG010000343">
    <property type="protein sequence ID" value="KAJ7715723.1"/>
    <property type="molecule type" value="Genomic_DNA"/>
</dbReference>
<dbReference type="InterPro" id="IPR045863">
    <property type="entry name" value="CorA_TM1_TM2"/>
</dbReference>
<dbReference type="GO" id="GO:0005886">
    <property type="term" value="C:plasma membrane"/>
    <property type="evidence" value="ECO:0007669"/>
    <property type="project" value="UniProtKB-SubCell"/>
</dbReference>
<name>A0AAD7HA48_9AGAR</name>
<evidence type="ECO:0000313" key="12">
    <source>
        <dbReference type="Proteomes" id="UP001215280"/>
    </source>
</evidence>
<evidence type="ECO:0000256" key="6">
    <source>
        <dbReference type="ARBA" id="ARBA00022989"/>
    </source>
</evidence>
<accession>A0AAD7HA48</accession>
<evidence type="ECO:0000256" key="1">
    <source>
        <dbReference type="ARBA" id="ARBA00004651"/>
    </source>
</evidence>
<gene>
    <name evidence="11" type="ORF">DFH07DRAFT_974106</name>
</gene>
<evidence type="ECO:0000256" key="10">
    <source>
        <dbReference type="SAM" id="Phobius"/>
    </source>
</evidence>
<proteinExistence type="inferred from homology"/>
<keyword evidence="3" id="KW-0813">Transport</keyword>
<evidence type="ECO:0000256" key="9">
    <source>
        <dbReference type="SAM" id="MobiDB-lite"/>
    </source>
</evidence>
<evidence type="ECO:0000256" key="7">
    <source>
        <dbReference type="ARBA" id="ARBA00023136"/>
    </source>
</evidence>
<dbReference type="PANTHER" id="PTHR46494:SF1">
    <property type="entry name" value="CORA FAMILY METAL ION TRANSPORTER (EUROFUNG)"/>
    <property type="match status" value="1"/>
</dbReference>
<feature type="transmembrane region" description="Helical" evidence="10">
    <location>
        <begin position="465"/>
        <end position="485"/>
    </location>
</feature>
<evidence type="ECO:0000313" key="11">
    <source>
        <dbReference type="EMBL" id="KAJ7715723.1"/>
    </source>
</evidence>
<dbReference type="PANTHER" id="PTHR46494">
    <property type="entry name" value="CORA FAMILY METAL ION TRANSPORTER (EUROFUNG)"/>
    <property type="match status" value="1"/>
</dbReference>
<dbReference type="GO" id="GO:0015095">
    <property type="term" value="F:magnesium ion transmembrane transporter activity"/>
    <property type="evidence" value="ECO:0007669"/>
    <property type="project" value="TreeGrafter"/>
</dbReference>
<dbReference type="GO" id="GO:0015087">
    <property type="term" value="F:cobalt ion transmembrane transporter activity"/>
    <property type="evidence" value="ECO:0007669"/>
    <property type="project" value="TreeGrafter"/>
</dbReference>
<keyword evidence="7 10" id="KW-0472">Membrane</keyword>
<reference evidence="11" key="1">
    <citation type="submission" date="2023-03" db="EMBL/GenBank/DDBJ databases">
        <title>Massive genome expansion in bonnet fungi (Mycena s.s.) driven by repeated elements and novel gene families across ecological guilds.</title>
        <authorList>
            <consortium name="Lawrence Berkeley National Laboratory"/>
            <person name="Harder C.B."/>
            <person name="Miyauchi S."/>
            <person name="Viragh M."/>
            <person name="Kuo A."/>
            <person name="Thoen E."/>
            <person name="Andreopoulos B."/>
            <person name="Lu D."/>
            <person name="Skrede I."/>
            <person name="Drula E."/>
            <person name="Henrissat B."/>
            <person name="Morin E."/>
            <person name="Kohler A."/>
            <person name="Barry K."/>
            <person name="LaButti K."/>
            <person name="Morin E."/>
            <person name="Salamov A."/>
            <person name="Lipzen A."/>
            <person name="Mereny Z."/>
            <person name="Hegedus B."/>
            <person name="Baldrian P."/>
            <person name="Stursova M."/>
            <person name="Weitz H."/>
            <person name="Taylor A."/>
            <person name="Grigoriev I.V."/>
            <person name="Nagy L.G."/>
            <person name="Martin F."/>
            <person name="Kauserud H."/>
        </authorList>
    </citation>
    <scope>NUCLEOTIDE SEQUENCE</scope>
    <source>
        <strain evidence="11">CBHHK188m</strain>
    </source>
</reference>
<dbReference type="Gene3D" id="1.20.58.340">
    <property type="entry name" value="Magnesium transport protein CorA, transmembrane region"/>
    <property type="match status" value="2"/>
</dbReference>
<feature type="coiled-coil region" evidence="8">
    <location>
        <begin position="401"/>
        <end position="435"/>
    </location>
</feature>
<comment type="similarity">
    <text evidence="2">Belongs to the CorA metal ion transporter (MIT) (TC 1.A.35) family.</text>
</comment>
<comment type="subcellular location">
    <subcellularLocation>
        <location evidence="1">Cell membrane</location>
        <topology evidence="1">Multi-pass membrane protein</topology>
    </subcellularLocation>
</comment>
<dbReference type="SUPFAM" id="SSF144083">
    <property type="entry name" value="Magnesium transport protein CorA, transmembrane region"/>
    <property type="match status" value="1"/>
</dbReference>
<comment type="caution">
    <text evidence="11">The sequence shown here is derived from an EMBL/GenBank/DDBJ whole genome shotgun (WGS) entry which is preliminary data.</text>
</comment>